<protein>
    <submittedName>
        <fullName evidence="2">Uncharacterized protein</fullName>
    </submittedName>
</protein>
<evidence type="ECO:0000313" key="2">
    <source>
        <dbReference type="EMBL" id="EFN80390.1"/>
    </source>
</evidence>
<evidence type="ECO:0000313" key="3">
    <source>
        <dbReference type="Proteomes" id="UP000008237"/>
    </source>
</evidence>
<proteinExistence type="predicted"/>
<accession>E2BV98</accession>
<gene>
    <name evidence="2" type="ORF">EAI_14739</name>
</gene>
<sequence>MTKATAVVILILFSTSGVHHVDSLMQESLGKFLGSFAAFKQVRIPDLLNQLCNSSQGSNTTRRDACYGCFYRASILPQGYAMLIAMSTCADSYLNNTSYGHCQSYLRLRECVREAMRMIPMFNSTERQLTQLFVNTTACVLAKTRCSYTNPVTGALQDDDIVNKLHLPTMNAILVNTEYDINIVQLPFRHSNVDVCSKYRNVQQATWPSVVC</sequence>
<reference evidence="2 3" key="1">
    <citation type="journal article" date="2010" name="Science">
        <title>Genomic comparison of the ants Camponotus floridanus and Harpegnathos saltator.</title>
        <authorList>
            <person name="Bonasio R."/>
            <person name="Zhang G."/>
            <person name="Ye C."/>
            <person name="Mutti N.S."/>
            <person name="Fang X."/>
            <person name="Qin N."/>
            <person name="Donahue G."/>
            <person name="Yang P."/>
            <person name="Li Q."/>
            <person name="Li C."/>
            <person name="Zhang P."/>
            <person name="Huang Z."/>
            <person name="Berger S.L."/>
            <person name="Reinberg D."/>
            <person name="Wang J."/>
            <person name="Liebig J."/>
        </authorList>
    </citation>
    <scope>NUCLEOTIDE SEQUENCE [LARGE SCALE GENOMIC DNA]</scope>
    <source>
        <strain evidence="2 3">R22 G/1</strain>
    </source>
</reference>
<organism evidence="3">
    <name type="scientific">Harpegnathos saltator</name>
    <name type="common">Jerdon's jumping ant</name>
    <dbReference type="NCBI Taxonomy" id="610380"/>
    <lineage>
        <taxon>Eukaryota</taxon>
        <taxon>Metazoa</taxon>
        <taxon>Ecdysozoa</taxon>
        <taxon>Arthropoda</taxon>
        <taxon>Hexapoda</taxon>
        <taxon>Insecta</taxon>
        <taxon>Pterygota</taxon>
        <taxon>Neoptera</taxon>
        <taxon>Endopterygota</taxon>
        <taxon>Hymenoptera</taxon>
        <taxon>Apocrita</taxon>
        <taxon>Aculeata</taxon>
        <taxon>Formicoidea</taxon>
        <taxon>Formicidae</taxon>
        <taxon>Ponerinae</taxon>
        <taxon>Ponerini</taxon>
        <taxon>Harpegnathos</taxon>
    </lineage>
</organism>
<dbReference type="AlphaFoldDB" id="E2BV98"/>
<keyword evidence="1" id="KW-0732">Signal</keyword>
<keyword evidence="3" id="KW-1185">Reference proteome</keyword>
<dbReference type="OMA" id="CAVQYFT"/>
<dbReference type="EMBL" id="GL450824">
    <property type="protein sequence ID" value="EFN80390.1"/>
    <property type="molecule type" value="Genomic_DNA"/>
</dbReference>
<dbReference type="OrthoDB" id="6752508at2759"/>
<dbReference type="InParanoid" id="E2BV98"/>
<evidence type="ECO:0000256" key="1">
    <source>
        <dbReference type="SAM" id="SignalP"/>
    </source>
</evidence>
<feature type="signal peptide" evidence="1">
    <location>
        <begin position="1"/>
        <end position="20"/>
    </location>
</feature>
<feature type="chain" id="PRO_5003157835" evidence="1">
    <location>
        <begin position="21"/>
        <end position="212"/>
    </location>
</feature>
<name>E2BV98_HARSA</name>
<dbReference type="Proteomes" id="UP000008237">
    <property type="component" value="Unassembled WGS sequence"/>
</dbReference>